<dbReference type="InterPro" id="IPR007111">
    <property type="entry name" value="NACHT_NTPase"/>
</dbReference>
<gene>
    <name evidence="3" type="ORF">FHL15_011108</name>
</gene>
<feature type="transmembrane region" description="Helical" evidence="1">
    <location>
        <begin position="6"/>
        <end position="25"/>
    </location>
</feature>
<keyword evidence="4" id="KW-1185">Reference proteome</keyword>
<protein>
    <recommendedName>
        <fullName evidence="2">NACHT domain-containing protein</fullName>
    </recommendedName>
</protein>
<dbReference type="InterPro" id="IPR027417">
    <property type="entry name" value="P-loop_NTPase"/>
</dbReference>
<comment type="caution">
    <text evidence="3">The sequence shown here is derived from an EMBL/GenBank/DDBJ whole genome shotgun (WGS) entry which is preliminary data.</text>
</comment>
<accession>A0A553HJ79</accession>
<feature type="transmembrane region" description="Helical" evidence="1">
    <location>
        <begin position="169"/>
        <end position="190"/>
    </location>
</feature>
<feature type="domain" description="NACHT" evidence="2">
    <location>
        <begin position="350"/>
        <end position="475"/>
    </location>
</feature>
<evidence type="ECO:0000259" key="2">
    <source>
        <dbReference type="PROSITE" id="PS50837"/>
    </source>
</evidence>
<dbReference type="PROSITE" id="PS50837">
    <property type="entry name" value="NACHT"/>
    <property type="match status" value="1"/>
</dbReference>
<dbReference type="InterPro" id="IPR016024">
    <property type="entry name" value="ARM-type_fold"/>
</dbReference>
<dbReference type="PANTHER" id="PTHR46312">
    <property type="entry name" value="NACHT DOMAIN-CONTAINING PROTEIN"/>
    <property type="match status" value="1"/>
</dbReference>
<dbReference type="AlphaFoldDB" id="A0A553HJ79"/>
<name>A0A553HJ79_9PEZI</name>
<keyword evidence="1" id="KW-0472">Membrane</keyword>
<dbReference type="OrthoDB" id="7464126at2759"/>
<dbReference type="InterPro" id="IPR055496">
    <property type="entry name" value="DUF7068"/>
</dbReference>
<evidence type="ECO:0000313" key="4">
    <source>
        <dbReference type="Proteomes" id="UP000319160"/>
    </source>
</evidence>
<keyword evidence="1" id="KW-0812">Transmembrane</keyword>
<dbReference type="PANTHER" id="PTHR46312:SF2">
    <property type="entry name" value="NUCLEOTIDE-BINDING OLIGOMERIZATION DOMAIN-CONTAINING PROTEIN 2-LIKE"/>
    <property type="match status" value="1"/>
</dbReference>
<evidence type="ECO:0000313" key="3">
    <source>
        <dbReference type="EMBL" id="TRX88006.1"/>
    </source>
</evidence>
<reference evidence="4" key="1">
    <citation type="submission" date="2019-06" db="EMBL/GenBank/DDBJ databases">
        <title>Draft genome sequence of the griseofulvin-producing fungus Xylaria cubensis strain G536.</title>
        <authorList>
            <person name="Mead M.E."/>
            <person name="Raja H.A."/>
            <person name="Steenwyk J.L."/>
            <person name="Knowles S.L."/>
            <person name="Oberlies N.H."/>
            <person name="Rokas A."/>
        </authorList>
    </citation>
    <scope>NUCLEOTIDE SEQUENCE [LARGE SCALE GENOMIC DNA]</scope>
    <source>
        <strain evidence="4">G536</strain>
    </source>
</reference>
<sequence>MTDAWGWVTAFAAVLGSLLFLYPLVSRIQRRNQERRPNGAHPEHTWTCDALEEGPETDRIHKHTSICDTPEWSSRRKIHLLRCLLKESFPEARILSFAYNSDWLIDAPVKTAQQIGERLHDQLVRARNERKQALCEALCASEESKKIVHDTSGILFLGTPHQGSPMSRFGFIIAWVTGFLGSSTGLLFTLRHHSDELTDLRRRFHNVYRSLIVDRDSAEGPATKIIDIDTDHSGLNKCPRPSGELHNAIVDAIKEMRRPSLLERGDKQIRDCYTSDRLKIQRLSGSILPMNQCYINLAIVKAREYGQPSFRTSLLERLNIEEPDENLHMSLSSLFEPHTIRDEEGKGRAQRILIRGRPGVGKTTLCKKIVHDFIHRQQWNDLFTRLLWIPLRNLESYQGGYNLTNLLREEYFPDEESPVINEIYQELQKHDAGGSLFLLDGLDEIRQHLSHGSSLHRLVKTLLKQPNVIVTSRPSVQLSEEEFGCFDLELETIGFYSDQVREYVQQVTKNDETKEWTEKSRKINNFINQHPLIGDLVRIPIQLDALCFAWDDVSSKEPQTMTDLYQAIERGLWKKDAARLSGEFSMKTFHRGEIEQHVGDEILLLEKLAFAGLYKNLTVFDANALSTLSKDLAMRRGKTIDETLRSLSFLRSSDVSSNNASRHYYFLHLTLQEYFAARYLTRKWVEGDSFKLPGSKESLDATIFLCRYKYSEKFDIVWRFMAGLLSSDSECRVRFFQVIQTQAVDLLGPAHQRLLMRCWFEIPVSDDSLRKQFENQLSEWLSFEYDLLQPVSHCSYVGTLAKEMEVPTGVFSKLLRESVVGLKTLLIDHLIDSNSVRCTVSAEIIRIAISCLEGLPNQQLVLAVLQLLYVRLRSLSDGDLQITQQMLEDLDSSAWKGGILAHEELELILRAIISQLKNSDSEIQQAAMYVLVEHSDTPEQMFQGLNNRLEDSTPNARQNVTKAPNRELYYSTSHNFRQAAPKGQSNLNDLEPQALVDRLEDPCFDIQLDAAKALQAQSNLSEPILKTIADKLGNSNSNVRNVAIAVLWRRPNLEEPILQAIVSKLEDSDYYIRKAAIEALGAQSNLEGQILQAVVDRLADSDSYVQRLALRTLEKQSNLPDSVFPGVSSIFKQWPPSELDYWDFQLLSILNKFPKLTLATFDCRDKFKGLFLFLLRQSFERHIVWYHYDNKLHLVIDDEVVQYEGEDPRYIIEEVVPELPGGERSRYRPTEEA</sequence>
<dbReference type="EMBL" id="VFLP01000104">
    <property type="protein sequence ID" value="TRX88006.1"/>
    <property type="molecule type" value="Genomic_DNA"/>
</dbReference>
<dbReference type="Gene3D" id="3.40.50.300">
    <property type="entry name" value="P-loop containing nucleotide triphosphate hydrolases"/>
    <property type="match status" value="1"/>
</dbReference>
<organism evidence="3 4">
    <name type="scientific">Xylaria flabelliformis</name>
    <dbReference type="NCBI Taxonomy" id="2512241"/>
    <lineage>
        <taxon>Eukaryota</taxon>
        <taxon>Fungi</taxon>
        <taxon>Dikarya</taxon>
        <taxon>Ascomycota</taxon>
        <taxon>Pezizomycotina</taxon>
        <taxon>Sordariomycetes</taxon>
        <taxon>Xylariomycetidae</taxon>
        <taxon>Xylariales</taxon>
        <taxon>Xylariaceae</taxon>
        <taxon>Xylaria</taxon>
    </lineage>
</organism>
<dbReference type="STRING" id="2512241.A0A553HJ79"/>
<proteinExistence type="predicted"/>
<dbReference type="Pfam" id="PF05729">
    <property type="entry name" value="NACHT"/>
    <property type="match status" value="1"/>
</dbReference>
<dbReference type="Proteomes" id="UP000319160">
    <property type="component" value="Unassembled WGS sequence"/>
</dbReference>
<dbReference type="SUPFAM" id="SSF48371">
    <property type="entry name" value="ARM repeat"/>
    <property type="match status" value="1"/>
</dbReference>
<dbReference type="Pfam" id="PF23238">
    <property type="entry name" value="DUF7068"/>
    <property type="match status" value="1"/>
</dbReference>
<dbReference type="InterPro" id="IPR011989">
    <property type="entry name" value="ARM-like"/>
</dbReference>
<evidence type="ECO:0000256" key="1">
    <source>
        <dbReference type="SAM" id="Phobius"/>
    </source>
</evidence>
<dbReference type="SUPFAM" id="SSF52540">
    <property type="entry name" value="P-loop containing nucleoside triphosphate hydrolases"/>
    <property type="match status" value="1"/>
</dbReference>
<dbReference type="Gene3D" id="1.25.10.10">
    <property type="entry name" value="Leucine-rich Repeat Variant"/>
    <property type="match status" value="2"/>
</dbReference>
<keyword evidence="1" id="KW-1133">Transmembrane helix</keyword>